<dbReference type="EMBL" id="PZZL01000009">
    <property type="protein sequence ID" value="PTM51820.1"/>
    <property type="molecule type" value="Genomic_DNA"/>
</dbReference>
<dbReference type="SUPFAM" id="SSF55136">
    <property type="entry name" value="Probable bacterial effector-binding domain"/>
    <property type="match status" value="1"/>
</dbReference>
<sequence>MRTSAIITTGNVGLVGGGGRTMAGAAAWLALGLAAAMAQPAPSTNPPAASAPASVAPGPTAPATAAAPSAEAPAPAATAPAAAPATPAAAPPPATAAPVTPAPAAPAASVLPTDEAIAAAGFADEVMLEAKPALVRSGKTVWDDLFGAFRRTIAELKAVAAREGAEITGPPMVRFLSSSDDAVDFEAILPVKDTAKPAAAYAPAAPGTTPAGKTLRFVHHGGYDTMEQTYDEIANHLDERNILAEDAFVEEYVRDPDTTPETAMAIFIYVFPKATPTR</sequence>
<proteinExistence type="predicted"/>
<keyword evidence="4" id="KW-1185">Reference proteome</keyword>
<feature type="compositionally biased region" description="Pro residues" evidence="1">
    <location>
        <begin position="89"/>
        <end position="104"/>
    </location>
</feature>
<evidence type="ECO:0000259" key="2">
    <source>
        <dbReference type="SMART" id="SM00871"/>
    </source>
</evidence>
<name>A0A2T4YYP0_9HYPH</name>
<dbReference type="InterPro" id="IPR010499">
    <property type="entry name" value="AraC_E-bd"/>
</dbReference>
<dbReference type="RefSeq" id="WP_146167376.1">
    <property type="nucleotide sequence ID" value="NZ_PZZL01000009.1"/>
</dbReference>
<feature type="region of interest" description="Disordered" evidence="1">
    <location>
        <begin position="39"/>
        <end position="106"/>
    </location>
</feature>
<dbReference type="Pfam" id="PF06445">
    <property type="entry name" value="GyrI-like"/>
    <property type="match status" value="1"/>
</dbReference>
<feature type="compositionally biased region" description="Low complexity" evidence="1">
    <location>
        <begin position="39"/>
        <end position="88"/>
    </location>
</feature>
<dbReference type="OrthoDB" id="8449526at2"/>
<evidence type="ECO:0000313" key="3">
    <source>
        <dbReference type="EMBL" id="PTM51820.1"/>
    </source>
</evidence>
<evidence type="ECO:0000313" key="4">
    <source>
        <dbReference type="Proteomes" id="UP000241808"/>
    </source>
</evidence>
<organism evidence="3 4">
    <name type="scientific">Phreatobacter oligotrophus</name>
    <dbReference type="NCBI Taxonomy" id="1122261"/>
    <lineage>
        <taxon>Bacteria</taxon>
        <taxon>Pseudomonadati</taxon>
        <taxon>Pseudomonadota</taxon>
        <taxon>Alphaproteobacteria</taxon>
        <taxon>Hyphomicrobiales</taxon>
        <taxon>Phreatobacteraceae</taxon>
        <taxon>Phreatobacter</taxon>
    </lineage>
</organism>
<gene>
    <name evidence="3" type="ORF">C8P69_109107</name>
</gene>
<dbReference type="SMART" id="SM00871">
    <property type="entry name" value="AraC_E_bind"/>
    <property type="match status" value="1"/>
</dbReference>
<accession>A0A2T4YYP0</accession>
<dbReference type="InterPro" id="IPR011256">
    <property type="entry name" value="Reg_factor_effector_dom_sf"/>
</dbReference>
<comment type="caution">
    <text evidence="3">The sequence shown here is derived from an EMBL/GenBank/DDBJ whole genome shotgun (WGS) entry which is preliminary data.</text>
</comment>
<feature type="domain" description="AraC effector-binding" evidence="2">
    <location>
        <begin position="121"/>
        <end position="271"/>
    </location>
</feature>
<dbReference type="InterPro" id="IPR029442">
    <property type="entry name" value="GyrI-like"/>
</dbReference>
<protein>
    <submittedName>
        <fullName evidence="3">Effector-binding domain-containing protein</fullName>
    </submittedName>
</protein>
<reference evidence="3 4" key="1">
    <citation type="submission" date="2018-04" db="EMBL/GenBank/DDBJ databases">
        <title>Genomic Encyclopedia of Archaeal and Bacterial Type Strains, Phase II (KMG-II): from individual species to whole genera.</title>
        <authorList>
            <person name="Goeker M."/>
        </authorList>
    </citation>
    <scope>NUCLEOTIDE SEQUENCE [LARGE SCALE GENOMIC DNA]</scope>
    <source>
        <strain evidence="3 4">DSM 25521</strain>
    </source>
</reference>
<dbReference type="Gene3D" id="3.20.80.10">
    <property type="entry name" value="Regulatory factor, effector binding domain"/>
    <property type="match status" value="1"/>
</dbReference>
<dbReference type="Proteomes" id="UP000241808">
    <property type="component" value="Unassembled WGS sequence"/>
</dbReference>
<evidence type="ECO:0000256" key="1">
    <source>
        <dbReference type="SAM" id="MobiDB-lite"/>
    </source>
</evidence>
<dbReference type="AlphaFoldDB" id="A0A2T4YYP0"/>